<dbReference type="Pfam" id="PF19883">
    <property type="entry name" value="DUF6356"/>
    <property type="match status" value="1"/>
</dbReference>
<proteinExistence type="predicted"/>
<dbReference type="InterPro" id="IPR045936">
    <property type="entry name" value="DUF6356"/>
</dbReference>
<name>A0A6U4KVQ2_9STRA</name>
<gene>
    <name evidence="1" type="ORF">PPAR1163_LOCUS27431</name>
    <name evidence="2" type="ORF">PPAR1163_LOCUS27432</name>
</gene>
<organism evidence="2">
    <name type="scientific">Phaeomonas parva</name>
    <dbReference type="NCBI Taxonomy" id="124430"/>
    <lineage>
        <taxon>Eukaryota</taxon>
        <taxon>Sar</taxon>
        <taxon>Stramenopiles</taxon>
        <taxon>Ochrophyta</taxon>
        <taxon>Pinguiophyceae</taxon>
        <taxon>Pinguiochrysidales</taxon>
        <taxon>Pinguiochrysidaceae</taxon>
        <taxon>Phaeomonas</taxon>
    </lineage>
</organism>
<reference evidence="2" key="1">
    <citation type="submission" date="2021-01" db="EMBL/GenBank/DDBJ databases">
        <authorList>
            <person name="Corre E."/>
            <person name="Pelletier E."/>
            <person name="Niang G."/>
            <person name="Scheremetjew M."/>
            <person name="Finn R."/>
            <person name="Kale V."/>
            <person name="Holt S."/>
            <person name="Cochrane G."/>
            <person name="Meng A."/>
            <person name="Brown T."/>
            <person name="Cohen L."/>
        </authorList>
    </citation>
    <scope>NUCLEOTIDE SEQUENCE</scope>
    <source>
        <strain evidence="2">CCMP2877</strain>
    </source>
</reference>
<sequence length="243" mass="27396">MASSPPPRAFAYAPGEWQLFCDPAQLLRREDASYLRHVYQTLRFSLMQFVGGSAGFTHGFVAWLVPFAAEEISVELCAVVEEKREKGYWPAGKENKHCAFSPGRWVWFLNGWEHVKFSGGSYLNHGRFACWASGQFMVGAAASFVHAFLPFLLPAVGEEIMLQLGRLVRNRRMLRNADPDNTFVNPDNLNDYLGDAYEKRFAKAADVARERKEIGTGKEGFLEESRIAVQLEPGAKPQFILKD</sequence>
<dbReference type="AlphaFoldDB" id="A0A6U4KVQ2"/>
<dbReference type="EMBL" id="HBGJ01043560">
    <property type="protein sequence ID" value="CAD9268995.1"/>
    <property type="molecule type" value="Transcribed_RNA"/>
</dbReference>
<evidence type="ECO:0000313" key="2">
    <source>
        <dbReference type="EMBL" id="CAD9268995.1"/>
    </source>
</evidence>
<evidence type="ECO:0000313" key="1">
    <source>
        <dbReference type="EMBL" id="CAD9268994.1"/>
    </source>
</evidence>
<protein>
    <submittedName>
        <fullName evidence="2">Uncharacterized protein</fullName>
    </submittedName>
</protein>
<dbReference type="EMBL" id="HBGJ01043559">
    <property type="protein sequence ID" value="CAD9268994.1"/>
    <property type="molecule type" value="Transcribed_RNA"/>
</dbReference>
<accession>A0A6U4KVQ2</accession>